<evidence type="ECO:0000256" key="1">
    <source>
        <dbReference type="ARBA" id="ARBA00008011"/>
    </source>
</evidence>
<evidence type="ECO:0000256" key="2">
    <source>
        <dbReference type="SAM" id="MobiDB-lite"/>
    </source>
</evidence>
<dbReference type="GO" id="GO:0098894">
    <property type="term" value="C:extrinsic component of presynaptic endocytic zone membrane"/>
    <property type="evidence" value="ECO:0007669"/>
    <property type="project" value="TreeGrafter"/>
</dbReference>
<organism evidence="4 5">
    <name type="scientific">Macrostomum lignano</name>
    <dbReference type="NCBI Taxonomy" id="282301"/>
    <lineage>
        <taxon>Eukaryota</taxon>
        <taxon>Metazoa</taxon>
        <taxon>Spiralia</taxon>
        <taxon>Lophotrochozoa</taxon>
        <taxon>Platyhelminthes</taxon>
        <taxon>Rhabditophora</taxon>
        <taxon>Macrostomorpha</taxon>
        <taxon>Macrostomida</taxon>
        <taxon>Macrostomidae</taxon>
        <taxon>Macrostomum</taxon>
    </lineage>
</organism>
<dbReference type="GO" id="GO:0008021">
    <property type="term" value="C:synaptic vesicle"/>
    <property type="evidence" value="ECO:0007669"/>
    <property type="project" value="TreeGrafter"/>
</dbReference>
<dbReference type="InterPro" id="IPR008942">
    <property type="entry name" value="ENTH_VHS"/>
</dbReference>
<dbReference type="Proteomes" id="UP000215902">
    <property type="component" value="Unassembled WGS sequence"/>
</dbReference>
<dbReference type="GO" id="GO:0005905">
    <property type="term" value="C:clathrin-coated pit"/>
    <property type="evidence" value="ECO:0007669"/>
    <property type="project" value="TreeGrafter"/>
</dbReference>
<dbReference type="GO" id="GO:0072583">
    <property type="term" value="P:clathrin-dependent endocytosis"/>
    <property type="evidence" value="ECO:0007669"/>
    <property type="project" value="InterPro"/>
</dbReference>
<dbReference type="GO" id="GO:0030136">
    <property type="term" value="C:clathrin-coated vesicle"/>
    <property type="evidence" value="ECO:0007669"/>
    <property type="project" value="InterPro"/>
</dbReference>
<comment type="caution">
    <text evidence="4">The sequence shown here is derived from an EMBL/GenBank/DDBJ whole genome shotgun (WGS) entry which is preliminary data.</text>
</comment>
<dbReference type="GO" id="GO:0048268">
    <property type="term" value="P:clathrin coat assembly"/>
    <property type="evidence" value="ECO:0007669"/>
    <property type="project" value="InterPro"/>
</dbReference>
<dbReference type="FunFam" id="1.25.40.90:FF:000017">
    <property type="entry name" value="Phosphatidylinositol-binding clathrin assembly protein LAP"/>
    <property type="match status" value="1"/>
</dbReference>
<evidence type="ECO:0000259" key="3">
    <source>
        <dbReference type="PROSITE" id="PS50942"/>
    </source>
</evidence>
<dbReference type="SUPFAM" id="SSF89009">
    <property type="entry name" value="GAT-like domain"/>
    <property type="match status" value="1"/>
</dbReference>
<dbReference type="Gene3D" id="1.25.40.90">
    <property type="match status" value="1"/>
</dbReference>
<dbReference type="PANTHER" id="PTHR22951:SF5">
    <property type="entry name" value="PHOSPHATIDYLINOSITOL-BINDING CLATHRIN ASSEMBLY PROTEIN LAP"/>
    <property type="match status" value="1"/>
</dbReference>
<feature type="region of interest" description="Disordered" evidence="2">
    <location>
        <begin position="299"/>
        <end position="335"/>
    </location>
</feature>
<dbReference type="Gene3D" id="1.20.58.150">
    <property type="entry name" value="ANTH domain"/>
    <property type="match status" value="1"/>
</dbReference>
<dbReference type="PANTHER" id="PTHR22951">
    <property type="entry name" value="CLATHRIN ASSEMBLY PROTEIN"/>
    <property type="match status" value="1"/>
</dbReference>
<accession>A0A267EWA1</accession>
<dbReference type="InterPro" id="IPR045192">
    <property type="entry name" value="AP180-like"/>
</dbReference>
<feature type="region of interest" description="Disordered" evidence="2">
    <location>
        <begin position="441"/>
        <end position="470"/>
    </location>
</feature>
<proteinExistence type="inferred from homology"/>
<dbReference type="AlphaFoldDB" id="A0A267EWA1"/>
<dbReference type="SUPFAM" id="SSF48464">
    <property type="entry name" value="ENTH/VHS domain"/>
    <property type="match status" value="1"/>
</dbReference>
<feature type="compositionally biased region" description="Low complexity" evidence="2">
    <location>
        <begin position="581"/>
        <end position="604"/>
    </location>
</feature>
<reference evidence="4 5" key="1">
    <citation type="submission" date="2017-06" db="EMBL/GenBank/DDBJ databases">
        <title>A platform for efficient transgenesis in Macrostomum lignano, a flatworm model organism for stem cell research.</title>
        <authorList>
            <person name="Berezikov E."/>
        </authorList>
    </citation>
    <scope>NUCLEOTIDE SEQUENCE [LARGE SCALE GENOMIC DNA]</scope>
    <source>
        <strain evidence="4">DV1</strain>
        <tissue evidence="4">Whole organism</tissue>
    </source>
</reference>
<protein>
    <recommendedName>
        <fullName evidence="3">ENTH domain-containing protein</fullName>
    </recommendedName>
</protein>
<dbReference type="STRING" id="282301.A0A267EWA1"/>
<dbReference type="InterPro" id="IPR013809">
    <property type="entry name" value="ENTH"/>
</dbReference>
<comment type="similarity">
    <text evidence="1">Belongs to the PICALM/SNAP91 family.</text>
</comment>
<dbReference type="PROSITE" id="PS50942">
    <property type="entry name" value="ENTH"/>
    <property type="match status" value="1"/>
</dbReference>
<dbReference type="GO" id="GO:0016185">
    <property type="term" value="P:synaptic vesicle budding from presynaptic endocytic zone membrane"/>
    <property type="evidence" value="ECO:0007669"/>
    <property type="project" value="TreeGrafter"/>
</dbReference>
<feature type="region of interest" description="Disordered" evidence="2">
    <location>
        <begin position="574"/>
        <end position="612"/>
    </location>
</feature>
<dbReference type="GO" id="GO:0005546">
    <property type="term" value="F:phosphatidylinositol-4,5-bisphosphate binding"/>
    <property type="evidence" value="ECO:0007669"/>
    <property type="project" value="TreeGrafter"/>
</dbReference>
<dbReference type="InterPro" id="IPR014712">
    <property type="entry name" value="ANTH_dom_sf"/>
</dbReference>
<keyword evidence="5" id="KW-1185">Reference proteome</keyword>
<dbReference type="Pfam" id="PF07651">
    <property type="entry name" value="ANTH"/>
    <property type="match status" value="1"/>
</dbReference>
<sequence>MSNVVKQLAGGGGGQSLMDRVTAAKHSISGAGLAKVICKATTEEQMTPKKKHLYYLVECTNESNISIPELANELLERLKHQNWVVVFKTLISIHHLMNYGNERFTQYLASNNCSFALLNFSDKSSVQGADMSRFICRYSAYVQEKAIAYRSLAFDFCKIKRGSEDAVLRTMSAEKLLKSLPVLIAQFDSLLSFDARGNELSNAVISAAFALMYRDATRLFVAFNDGIINLLSKFFEAMSKKQCKESLEIYRKFVTRSERLNEFSKVAEYIGIERPDVTRLEKHPASFLEAMESHLAHLEGRSRPAVSSQQQKVSAASGMPRSASSSGGLGAPSSSAAAPKLSQVLLEEQQQLDRLKAEQMQRQTAANAAAKPAQAPASVDDFFLIGSGASTAAPAPVDVQQRHPAAPASPFVANFPALNNAVPQNSNGFDPFGSVLQPVSASSGATADGANNNKSAPVNLNKTGSGSGSGITGDLDSSLATLVGNLNMRQGGQYSHGGKQQAVNWAVGSSSSTNSSSVASSSVAFGRTAAAGGVGGGVKISAGPTVNWGQPQYPAVSSAYGAQSMGFLHTQSQPAFRMSPQQMQQQQQQQQAGWHQQAANQQPNPNDPFGAL</sequence>
<dbReference type="OrthoDB" id="44015at2759"/>
<evidence type="ECO:0000313" key="5">
    <source>
        <dbReference type="Proteomes" id="UP000215902"/>
    </source>
</evidence>
<dbReference type="GO" id="GO:0005545">
    <property type="term" value="F:1-phosphatidylinositol binding"/>
    <property type="evidence" value="ECO:0007669"/>
    <property type="project" value="InterPro"/>
</dbReference>
<dbReference type="EMBL" id="NIVC01001615">
    <property type="protein sequence ID" value="PAA65801.1"/>
    <property type="molecule type" value="Genomic_DNA"/>
</dbReference>
<feature type="compositionally biased region" description="Polar residues" evidence="2">
    <location>
        <begin position="441"/>
        <end position="462"/>
    </location>
</feature>
<name>A0A267EWA1_9PLAT</name>
<dbReference type="GO" id="GO:0032050">
    <property type="term" value="F:clathrin heavy chain binding"/>
    <property type="evidence" value="ECO:0007669"/>
    <property type="project" value="TreeGrafter"/>
</dbReference>
<feature type="domain" description="ENTH" evidence="3">
    <location>
        <begin position="25"/>
        <end position="156"/>
    </location>
</feature>
<evidence type="ECO:0000313" key="4">
    <source>
        <dbReference type="EMBL" id="PAA65801.1"/>
    </source>
</evidence>
<dbReference type="GO" id="GO:0000149">
    <property type="term" value="F:SNARE binding"/>
    <property type="evidence" value="ECO:0007669"/>
    <property type="project" value="TreeGrafter"/>
</dbReference>
<gene>
    <name evidence="4" type="ORF">BOX15_Mlig021093g1</name>
</gene>
<feature type="compositionally biased region" description="Low complexity" evidence="2">
    <location>
        <begin position="305"/>
        <end position="335"/>
    </location>
</feature>
<dbReference type="SMART" id="SM00273">
    <property type="entry name" value="ENTH"/>
    <property type="match status" value="1"/>
</dbReference>
<dbReference type="InterPro" id="IPR011417">
    <property type="entry name" value="ANTH_dom"/>
</dbReference>